<evidence type="ECO:0000256" key="4">
    <source>
        <dbReference type="ARBA" id="ARBA00023125"/>
    </source>
</evidence>
<dbReference type="PANTHER" id="PTHR30363">
    <property type="entry name" value="HTH-TYPE TRANSCRIPTIONAL REGULATOR SRLR-RELATED"/>
    <property type="match status" value="1"/>
</dbReference>
<sequence>MLKRERLLTIRELVDRKGIVTVTEIGENLGVSAMTVRRDLDELAGENLLIRIHGGAQSKRYNQMTELSRVEKRNLHVSEKTAIAKIIGSMIHDGDTVYIGPGTTNELVAEYITATDVRVITNSLPVFQSFQSRADHFSLQLIGGRYRPRSGAFIGSLANEVLRRLRTDKAFVSVNGLDEQVLSNANTEEGETQRIALTNAGRRYAVADHSKLNRRDFYGFYDTSQLDGIVTDPQITNNDYTKYRHLTAVFSKLKK</sequence>
<evidence type="ECO:0000313" key="9">
    <source>
        <dbReference type="Proteomes" id="UP000051330"/>
    </source>
</evidence>
<dbReference type="InterPro" id="IPR036388">
    <property type="entry name" value="WH-like_DNA-bd_sf"/>
</dbReference>
<keyword evidence="4" id="KW-0238">DNA-binding</keyword>
<dbReference type="STRING" id="1423792.FD09_GL002692"/>
<comment type="caution">
    <text evidence="8">The sequence shown here is derived from an EMBL/GenBank/DDBJ whole genome shotgun (WGS) entry which is preliminary data.</text>
</comment>
<evidence type="ECO:0000256" key="1">
    <source>
        <dbReference type="ARBA" id="ARBA00021390"/>
    </source>
</evidence>
<evidence type="ECO:0000256" key="2">
    <source>
        <dbReference type="ARBA" id="ARBA00022491"/>
    </source>
</evidence>
<dbReference type="PANTHER" id="PTHR30363:SF4">
    <property type="entry name" value="GLYCEROL-3-PHOSPHATE REGULON REPRESSOR"/>
    <property type="match status" value="1"/>
</dbReference>
<dbReference type="PROSITE" id="PS51000">
    <property type="entry name" value="HTH_DEOR_2"/>
    <property type="match status" value="1"/>
</dbReference>
<dbReference type="SUPFAM" id="SSF100950">
    <property type="entry name" value="NagB/RpiA/CoA transferase-like"/>
    <property type="match status" value="1"/>
</dbReference>
<dbReference type="Gene3D" id="3.40.50.1360">
    <property type="match status" value="1"/>
</dbReference>
<evidence type="ECO:0000256" key="3">
    <source>
        <dbReference type="ARBA" id="ARBA00023015"/>
    </source>
</evidence>
<dbReference type="Pfam" id="PF08220">
    <property type="entry name" value="HTH_DeoR"/>
    <property type="match status" value="1"/>
</dbReference>
<dbReference type="InterPro" id="IPR037171">
    <property type="entry name" value="NagB/RpiA_transferase-like"/>
</dbReference>
<dbReference type="InterPro" id="IPR050313">
    <property type="entry name" value="Carb_Metab_HTH_regulators"/>
</dbReference>
<dbReference type="InterPro" id="IPR014036">
    <property type="entry name" value="DeoR-like_C"/>
</dbReference>
<dbReference type="GO" id="GO:0003700">
    <property type="term" value="F:DNA-binding transcription factor activity"/>
    <property type="evidence" value="ECO:0007669"/>
    <property type="project" value="InterPro"/>
</dbReference>
<dbReference type="PATRIC" id="fig|1423792.3.peg.2755"/>
<dbReference type="GO" id="GO:0003677">
    <property type="term" value="F:DNA binding"/>
    <property type="evidence" value="ECO:0007669"/>
    <property type="project" value="UniProtKB-KW"/>
</dbReference>
<evidence type="ECO:0000259" key="7">
    <source>
        <dbReference type="PROSITE" id="PS51000"/>
    </source>
</evidence>
<dbReference type="PRINTS" id="PR00037">
    <property type="entry name" value="HTHLACR"/>
</dbReference>
<gene>
    <name evidence="8" type="ORF">FD09_GL002692</name>
</gene>
<dbReference type="InterPro" id="IPR018356">
    <property type="entry name" value="Tscrpt_reg_HTH_DeoR_CS"/>
</dbReference>
<evidence type="ECO:0000256" key="6">
    <source>
        <dbReference type="ARBA" id="ARBA00024937"/>
    </source>
</evidence>
<dbReference type="Pfam" id="PF00455">
    <property type="entry name" value="DeoRC"/>
    <property type="match status" value="1"/>
</dbReference>
<feature type="domain" description="HTH deoR-type" evidence="7">
    <location>
        <begin position="3"/>
        <end position="58"/>
    </location>
</feature>
<protein>
    <recommendedName>
        <fullName evidence="1">Lactose phosphotransferase system repressor</fullName>
    </recommendedName>
</protein>
<dbReference type="SUPFAM" id="SSF46785">
    <property type="entry name" value="Winged helix' DNA-binding domain"/>
    <property type="match status" value="1"/>
</dbReference>
<reference evidence="8 9" key="1">
    <citation type="journal article" date="2015" name="Genome Announc.">
        <title>Expanding the biotechnology potential of lactobacilli through comparative genomics of 213 strains and associated genera.</title>
        <authorList>
            <person name="Sun Z."/>
            <person name="Harris H.M."/>
            <person name="McCann A."/>
            <person name="Guo C."/>
            <person name="Argimon S."/>
            <person name="Zhang W."/>
            <person name="Yang X."/>
            <person name="Jeffery I.B."/>
            <person name="Cooney J.C."/>
            <person name="Kagawa T.F."/>
            <person name="Liu W."/>
            <person name="Song Y."/>
            <person name="Salvetti E."/>
            <person name="Wrobel A."/>
            <person name="Rasinkangas P."/>
            <person name="Parkhill J."/>
            <person name="Rea M.C."/>
            <person name="O'Sullivan O."/>
            <person name="Ritari J."/>
            <person name="Douillard F.P."/>
            <person name="Paul Ross R."/>
            <person name="Yang R."/>
            <person name="Briner A.E."/>
            <person name="Felis G.E."/>
            <person name="de Vos W.M."/>
            <person name="Barrangou R."/>
            <person name="Klaenhammer T.R."/>
            <person name="Caufield P.W."/>
            <person name="Cui Y."/>
            <person name="Zhang H."/>
            <person name="O'Toole P.W."/>
        </authorList>
    </citation>
    <scope>NUCLEOTIDE SEQUENCE [LARGE SCALE GENOMIC DNA]</scope>
    <source>
        <strain evidence="8 9">DSM 12744</strain>
    </source>
</reference>
<dbReference type="InterPro" id="IPR036390">
    <property type="entry name" value="WH_DNA-bd_sf"/>
</dbReference>
<dbReference type="EMBL" id="AZEC01000006">
    <property type="protein sequence ID" value="KRL12711.1"/>
    <property type="molecule type" value="Genomic_DNA"/>
</dbReference>
<dbReference type="RefSeq" id="WP_057820238.1">
    <property type="nucleotide sequence ID" value="NZ_AZEC01000006.1"/>
</dbReference>
<dbReference type="InterPro" id="IPR001034">
    <property type="entry name" value="DeoR_HTH"/>
</dbReference>
<keyword evidence="3" id="KW-0805">Transcription regulation</keyword>
<keyword evidence="2" id="KW-0678">Repressor</keyword>
<name>A0A0R1MWZ8_9LACO</name>
<evidence type="ECO:0000313" key="8">
    <source>
        <dbReference type="EMBL" id="KRL12711.1"/>
    </source>
</evidence>
<dbReference type="Gene3D" id="1.10.10.10">
    <property type="entry name" value="Winged helix-like DNA-binding domain superfamily/Winged helix DNA-binding domain"/>
    <property type="match status" value="1"/>
</dbReference>
<dbReference type="OrthoDB" id="9798651at2"/>
<evidence type="ECO:0000256" key="5">
    <source>
        <dbReference type="ARBA" id="ARBA00023163"/>
    </source>
</evidence>
<accession>A0A0R1MWZ8</accession>
<keyword evidence="9" id="KW-1185">Reference proteome</keyword>
<dbReference type="SMART" id="SM00420">
    <property type="entry name" value="HTH_DEOR"/>
    <property type="match status" value="1"/>
</dbReference>
<organism evidence="8 9">
    <name type="scientific">Schleiferilactobacillus perolens DSM 12744</name>
    <dbReference type="NCBI Taxonomy" id="1423792"/>
    <lineage>
        <taxon>Bacteria</taxon>
        <taxon>Bacillati</taxon>
        <taxon>Bacillota</taxon>
        <taxon>Bacilli</taxon>
        <taxon>Lactobacillales</taxon>
        <taxon>Lactobacillaceae</taxon>
        <taxon>Schleiferilactobacillus</taxon>
    </lineage>
</organism>
<dbReference type="SMART" id="SM01134">
    <property type="entry name" value="DeoRC"/>
    <property type="match status" value="1"/>
</dbReference>
<proteinExistence type="predicted"/>
<dbReference type="Proteomes" id="UP000051330">
    <property type="component" value="Unassembled WGS sequence"/>
</dbReference>
<keyword evidence="5" id="KW-0804">Transcription</keyword>
<dbReference type="AlphaFoldDB" id="A0A0R1MWZ8"/>
<comment type="function">
    <text evidence="6">Repressor of the lactose catabolism operon. Galactose-6-phosphate is the inducer.</text>
</comment>
<dbReference type="PROSITE" id="PS00894">
    <property type="entry name" value="HTH_DEOR_1"/>
    <property type="match status" value="1"/>
</dbReference>